<keyword evidence="10" id="KW-0539">Nucleus</keyword>
<evidence type="ECO:0000256" key="1">
    <source>
        <dbReference type="ARBA" id="ARBA00004123"/>
    </source>
</evidence>
<dbReference type="EMBL" id="BJWL01000021">
    <property type="protein sequence ID" value="GFZ09988.1"/>
    <property type="molecule type" value="Genomic_DNA"/>
</dbReference>
<proteinExistence type="predicted"/>
<comment type="subcellular location">
    <subcellularLocation>
        <location evidence="2">Membrane</location>
        <topology evidence="2">Single-pass membrane protein</topology>
    </subcellularLocation>
    <subcellularLocation>
        <location evidence="1">Nucleus</location>
    </subcellularLocation>
</comment>
<evidence type="ECO:0000256" key="8">
    <source>
        <dbReference type="ARBA" id="ARBA00023159"/>
    </source>
</evidence>
<evidence type="ECO:0000256" key="7">
    <source>
        <dbReference type="ARBA" id="ARBA00023136"/>
    </source>
</evidence>
<dbReference type="AlphaFoldDB" id="A0A7J0GGZ2"/>
<dbReference type="Gene3D" id="2.170.150.80">
    <property type="entry name" value="NAC domain"/>
    <property type="match status" value="2"/>
</dbReference>
<evidence type="ECO:0000259" key="11">
    <source>
        <dbReference type="PROSITE" id="PS51005"/>
    </source>
</evidence>
<reference evidence="12 13" key="1">
    <citation type="submission" date="2019-07" db="EMBL/GenBank/DDBJ databases">
        <title>De Novo Assembly of kiwifruit Actinidia rufa.</title>
        <authorList>
            <person name="Sugita-Konishi S."/>
            <person name="Sato K."/>
            <person name="Mori E."/>
            <person name="Abe Y."/>
            <person name="Kisaki G."/>
            <person name="Hamano K."/>
            <person name="Suezawa K."/>
            <person name="Otani M."/>
            <person name="Fukuda T."/>
            <person name="Manabe T."/>
            <person name="Gomi K."/>
            <person name="Tabuchi M."/>
            <person name="Akimitsu K."/>
            <person name="Kataoka I."/>
        </authorList>
    </citation>
    <scope>NUCLEOTIDE SEQUENCE [LARGE SCALE GENOMIC DNA]</scope>
    <source>
        <strain evidence="13">cv. Fuchu</strain>
    </source>
</reference>
<gene>
    <name evidence="12" type="ORF">Acr_21g0005870</name>
</gene>
<organism evidence="12 13">
    <name type="scientific">Actinidia rufa</name>
    <dbReference type="NCBI Taxonomy" id="165716"/>
    <lineage>
        <taxon>Eukaryota</taxon>
        <taxon>Viridiplantae</taxon>
        <taxon>Streptophyta</taxon>
        <taxon>Embryophyta</taxon>
        <taxon>Tracheophyta</taxon>
        <taxon>Spermatophyta</taxon>
        <taxon>Magnoliopsida</taxon>
        <taxon>eudicotyledons</taxon>
        <taxon>Gunneridae</taxon>
        <taxon>Pentapetalae</taxon>
        <taxon>asterids</taxon>
        <taxon>Ericales</taxon>
        <taxon>Actinidiaceae</taxon>
        <taxon>Actinidia</taxon>
    </lineage>
</organism>
<evidence type="ECO:0000256" key="10">
    <source>
        <dbReference type="ARBA" id="ARBA00023242"/>
    </source>
</evidence>
<keyword evidence="8" id="KW-0010">Activator</keyword>
<accession>A0A7J0GGZ2</accession>
<dbReference type="PANTHER" id="PTHR31744">
    <property type="entry name" value="PROTEIN CUP-SHAPED COTYLEDON 2-RELATED"/>
    <property type="match status" value="1"/>
</dbReference>
<dbReference type="PANTHER" id="PTHR31744:SF216">
    <property type="entry name" value="NAC TRANSCRIPTION FACTOR"/>
    <property type="match status" value="1"/>
</dbReference>
<keyword evidence="6" id="KW-0238">DNA-binding</keyword>
<keyword evidence="9" id="KW-0804">Transcription</keyword>
<evidence type="ECO:0000256" key="5">
    <source>
        <dbReference type="ARBA" id="ARBA00023015"/>
    </source>
</evidence>
<keyword evidence="7" id="KW-0472">Membrane</keyword>
<sequence>MTVPEDASCFGDGGCWPPGFRFHPTDEELVLYYLKRKICRRRLKLDIIGETDVYKWDPEELPGLSKLKTGDRQWFFFSPRDRKYPNGARKLWFFYKGRAPVGERTDWVMHEYTLDEEELKRCQTAQDYYALYKVYKKSGPGPKNGEQYGAPFREEDWADDDTTIVNDRTKLETPVKQVNDIASVDNTRINCQVQSTFNDFDEFMNQIANEPLLVQPLGVDFGYALHEVVGEEENQSSLVDQSFREANLQETSMVLQPSWQQNDVQSSFGLTQSATSQLKLCETPEVTSAPIISRQESHDSELEDFIEMDDLVGPGPTVQNMANDLIGPAPTVDKPVENLQFDEFDGLSELDLYHNAAMFIRDMGLINPETIPHSYGNNLQNEMVSQLDYQLQQHSNYSSEIDGELWMHGQNNFDTPAAYDQGVVHPQTSGVVCDGSSASLPTGVYENQNQNQNQNQIGNADSGGYSWFTSALWSFVESVPTAPASASEGAALMNRAFERMSSFGRGARITAGDTSVAAGNPAANLHRNICKRTD</sequence>
<dbReference type="PROSITE" id="PS51005">
    <property type="entry name" value="NAC"/>
    <property type="match status" value="1"/>
</dbReference>
<keyword evidence="3" id="KW-0812">Transmembrane</keyword>
<keyword evidence="4" id="KW-1133">Transmembrane helix</keyword>
<evidence type="ECO:0000256" key="3">
    <source>
        <dbReference type="ARBA" id="ARBA00022692"/>
    </source>
</evidence>
<keyword evidence="5" id="KW-0805">Transcription regulation</keyword>
<dbReference type="SUPFAM" id="SSF101941">
    <property type="entry name" value="NAC domain"/>
    <property type="match status" value="1"/>
</dbReference>
<dbReference type="GO" id="GO:0000976">
    <property type="term" value="F:transcription cis-regulatory region binding"/>
    <property type="evidence" value="ECO:0007669"/>
    <property type="project" value="UniProtKB-ARBA"/>
</dbReference>
<evidence type="ECO:0000256" key="9">
    <source>
        <dbReference type="ARBA" id="ARBA00023163"/>
    </source>
</evidence>
<dbReference type="GO" id="GO:0005634">
    <property type="term" value="C:nucleus"/>
    <property type="evidence" value="ECO:0007669"/>
    <property type="project" value="UniProtKB-SubCell"/>
</dbReference>
<evidence type="ECO:0000256" key="2">
    <source>
        <dbReference type="ARBA" id="ARBA00004167"/>
    </source>
</evidence>
<dbReference type="GO" id="GO:0006355">
    <property type="term" value="P:regulation of DNA-templated transcription"/>
    <property type="evidence" value="ECO:0007669"/>
    <property type="project" value="InterPro"/>
</dbReference>
<keyword evidence="13" id="KW-1185">Reference proteome</keyword>
<dbReference type="OrthoDB" id="1929298at2759"/>
<evidence type="ECO:0000313" key="12">
    <source>
        <dbReference type="EMBL" id="GFZ09988.1"/>
    </source>
</evidence>
<evidence type="ECO:0000256" key="4">
    <source>
        <dbReference type="ARBA" id="ARBA00022989"/>
    </source>
</evidence>
<evidence type="ECO:0000256" key="6">
    <source>
        <dbReference type="ARBA" id="ARBA00023125"/>
    </source>
</evidence>
<dbReference type="InterPro" id="IPR036093">
    <property type="entry name" value="NAC_dom_sf"/>
</dbReference>
<dbReference type="GO" id="GO:0016020">
    <property type="term" value="C:membrane"/>
    <property type="evidence" value="ECO:0007669"/>
    <property type="project" value="UniProtKB-SubCell"/>
</dbReference>
<protein>
    <submittedName>
        <fullName evidence="12">NAC domain containing protein 16</fullName>
    </submittedName>
</protein>
<name>A0A7J0GGZ2_9ERIC</name>
<feature type="domain" description="NAC" evidence="11">
    <location>
        <begin position="16"/>
        <end position="196"/>
    </location>
</feature>
<dbReference type="InterPro" id="IPR003441">
    <property type="entry name" value="NAC-dom"/>
</dbReference>
<dbReference type="Pfam" id="PF02365">
    <property type="entry name" value="NAM"/>
    <property type="match status" value="1"/>
</dbReference>
<dbReference type="Proteomes" id="UP000585474">
    <property type="component" value="Unassembled WGS sequence"/>
</dbReference>
<evidence type="ECO:0000313" key="13">
    <source>
        <dbReference type="Proteomes" id="UP000585474"/>
    </source>
</evidence>
<comment type="caution">
    <text evidence="12">The sequence shown here is derived from an EMBL/GenBank/DDBJ whole genome shotgun (WGS) entry which is preliminary data.</text>
</comment>